<organism evidence="1 2">
    <name type="scientific">Holotrichia oblita</name>
    <name type="common">Chafer beetle</name>
    <dbReference type="NCBI Taxonomy" id="644536"/>
    <lineage>
        <taxon>Eukaryota</taxon>
        <taxon>Metazoa</taxon>
        <taxon>Ecdysozoa</taxon>
        <taxon>Arthropoda</taxon>
        <taxon>Hexapoda</taxon>
        <taxon>Insecta</taxon>
        <taxon>Pterygota</taxon>
        <taxon>Neoptera</taxon>
        <taxon>Endopterygota</taxon>
        <taxon>Coleoptera</taxon>
        <taxon>Polyphaga</taxon>
        <taxon>Scarabaeiformia</taxon>
        <taxon>Scarabaeidae</taxon>
        <taxon>Melolonthinae</taxon>
        <taxon>Holotrichia</taxon>
    </lineage>
</organism>
<name>A0ACB9SLB8_HOLOL</name>
<comment type="caution">
    <text evidence="1">The sequence shown here is derived from an EMBL/GenBank/DDBJ whole genome shotgun (WGS) entry which is preliminary data.</text>
</comment>
<dbReference type="Proteomes" id="UP001056778">
    <property type="component" value="Chromosome 10"/>
</dbReference>
<evidence type="ECO:0000313" key="1">
    <source>
        <dbReference type="EMBL" id="KAI4454231.1"/>
    </source>
</evidence>
<reference evidence="1" key="1">
    <citation type="submission" date="2022-04" db="EMBL/GenBank/DDBJ databases">
        <title>Chromosome-scale genome assembly of Holotrichia oblita Faldermann.</title>
        <authorList>
            <person name="Rongchong L."/>
        </authorList>
    </citation>
    <scope>NUCLEOTIDE SEQUENCE</scope>
    <source>
        <strain evidence="1">81SQS9</strain>
    </source>
</reference>
<dbReference type="EMBL" id="CM043024">
    <property type="protein sequence ID" value="KAI4454231.1"/>
    <property type="molecule type" value="Genomic_DNA"/>
</dbReference>
<keyword evidence="2" id="KW-1185">Reference proteome</keyword>
<accession>A0ACB9SLB8</accession>
<keyword evidence="1" id="KW-0548">Nucleotidyltransferase</keyword>
<gene>
    <name evidence="1" type="ORF">MML48_10g00020174</name>
</gene>
<keyword evidence="1" id="KW-0808">Transferase</keyword>
<evidence type="ECO:0000313" key="2">
    <source>
        <dbReference type="Proteomes" id="UP001056778"/>
    </source>
</evidence>
<proteinExistence type="predicted"/>
<sequence length="327" mass="36657">MAQTKISGSKLTTTEDNITGNWPLDSCNEDSYSLMYGDGGSNSAVRSTEGARSRILVLGGDCSSYLSKFLNSKYNIITFVKPNARLQDVLCNSEQLTEGFAIFQQSGKVLVSNDRLKSFFIATNTSDCWSTGLPKSTNNISKRITYRPITEQGLFYLYNTLEDINWSFIVDTNLDLDFKADTFVNIVTEALETCFPLKFRMAGRNSSVNWFTDELVLLRDKLSFFRQLRSKGRNIEVSCERLGLGRSNLQSALWDIINGTRFPGADDGLGSLNATLFNNYFVSIPDKIGDGLPQTDIDPLSFFRNDIDVSFAFQEVPYSVVRSIFDN</sequence>
<protein>
    <submittedName>
        <fullName evidence="1">Reverse transcriptase (Rna-dependent dna polymerase)</fullName>
    </submittedName>
</protein>
<keyword evidence="1" id="KW-0695">RNA-directed DNA polymerase</keyword>